<keyword evidence="1" id="KW-0808">Transferase</keyword>
<dbReference type="GO" id="GO:0009007">
    <property type="term" value="F:site-specific DNA-methyltransferase (adenine-specific) activity"/>
    <property type="evidence" value="ECO:0007669"/>
    <property type="project" value="UniProtKB-EC"/>
</dbReference>
<evidence type="ECO:0000313" key="1">
    <source>
        <dbReference type="EMBL" id="MDP8173662.1"/>
    </source>
</evidence>
<dbReference type="GO" id="GO:0003677">
    <property type="term" value="F:DNA binding"/>
    <property type="evidence" value="ECO:0007669"/>
    <property type="project" value="InterPro"/>
</dbReference>
<dbReference type="GO" id="GO:0032259">
    <property type="term" value="P:methylation"/>
    <property type="evidence" value="ECO:0007669"/>
    <property type="project" value="UniProtKB-KW"/>
</dbReference>
<comment type="caution">
    <text evidence="1">The sequence shown here is derived from an EMBL/GenBank/DDBJ whole genome shotgun (WGS) entry which is preliminary data.</text>
</comment>
<dbReference type="EMBL" id="JASAYQ010000021">
    <property type="protein sequence ID" value="MDP8173662.1"/>
    <property type="molecule type" value="Genomic_DNA"/>
</dbReference>
<organism evidence="1 2">
    <name type="scientific">Phocoenobacter skyensis</name>
    <dbReference type="NCBI Taxonomy" id="97481"/>
    <lineage>
        <taxon>Bacteria</taxon>
        <taxon>Pseudomonadati</taxon>
        <taxon>Pseudomonadota</taxon>
        <taxon>Gammaproteobacteria</taxon>
        <taxon>Pasteurellales</taxon>
        <taxon>Pasteurellaceae</taxon>
        <taxon>Phocoenobacter</taxon>
    </lineage>
</organism>
<name>A0AAJ6NBA8_9PAST</name>
<dbReference type="Proteomes" id="UP001236239">
    <property type="component" value="Unassembled WGS sequence"/>
</dbReference>
<dbReference type="EC" id="2.1.1.72" evidence="1"/>
<dbReference type="GO" id="GO:0009307">
    <property type="term" value="P:DNA restriction-modification system"/>
    <property type="evidence" value="ECO:0007669"/>
    <property type="project" value="InterPro"/>
</dbReference>
<protein>
    <submittedName>
        <fullName evidence="1">Phage N-6-adenine-methyltransferase</fullName>
        <ecNumber evidence="1">2.1.1.72</ecNumber>
    </submittedName>
</protein>
<reference evidence="1" key="1">
    <citation type="journal article" date="2023" name="Front. Microbiol.">
        <title>Phylogeography and host specificity of Pasteurellaceae pathogenic to sea-farmed fish in the north-east Atlantic.</title>
        <authorList>
            <person name="Gulla S."/>
            <person name="Colquhoun D.J."/>
            <person name="Olsen A.B."/>
            <person name="Spilsberg B."/>
            <person name="Lagesen K."/>
            <person name="Aakesson C.P."/>
            <person name="Strom S."/>
            <person name="Manji F."/>
            <person name="Birkbeck T.H."/>
            <person name="Nilsen H.K."/>
        </authorList>
    </citation>
    <scope>NUCLEOTIDE SEQUENCE</scope>
    <source>
        <strain evidence="1">TW16_20</strain>
    </source>
</reference>
<dbReference type="Pfam" id="PF05869">
    <property type="entry name" value="Dam"/>
    <property type="match status" value="1"/>
</dbReference>
<sequence length="182" mass="21345">MKKQTIDTDSWATPWWAFRFAEKYFLQGYKFLLDATASELNAKCKFFFTKEQNALKKDWFKILNSIWHKQTVWCNPPYSKPLPFVEKAIEEAEKGVVTVMLLNTDNSTKWFNLCVQHAAKIVFVTEQRITFLNPETGEEAKSGGKRPSMYVLFDNERRKYKGLETVYLSIHKIKEIGNRGEK</sequence>
<accession>A0AAJ6NBA8</accession>
<dbReference type="InterPro" id="IPR008593">
    <property type="entry name" value="Dam_MeTrfase"/>
</dbReference>
<dbReference type="AlphaFoldDB" id="A0AAJ6NBA8"/>
<evidence type="ECO:0000313" key="2">
    <source>
        <dbReference type="Proteomes" id="UP001236239"/>
    </source>
</evidence>
<gene>
    <name evidence="1" type="ORF">QJU93_09875</name>
</gene>
<dbReference type="NCBIfam" id="TIGR01712">
    <property type="entry name" value="phage_N6A_met"/>
    <property type="match status" value="1"/>
</dbReference>
<dbReference type="RefSeq" id="WP_306384674.1">
    <property type="nucleotide sequence ID" value="NZ_JASAYN010000001.1"/>
</dbReference>
<keyword evidence="1" id="KW-0489">Methyltransferase</keyword>
<proteinExistence type="predicted"/>